<dbReference type="SUPFAM" id="SSF46458">
    <property type="entry name" value="Globin-like"/>
    <property type="match status" value="1"/>
</dbReference>
<dbReference type="Gene3D" id="1.10.490.10">
    <property type="entry name" value="Globins"/>
    <property type="match status" value="1"/>
</dbReference>
<gene>
    <name evidence="6" type="ORF">ACFQAU_21595</name>
</gene>
<evidence type="ECO:0000256" key="1">
    <source>
        <dbReference type="ARBA" id="ARBA00001971"/>
    </source>
</evidence>
<dbReference type="CDD" id="cd00454">
    <property type="entry name" value="TrHb1_N"/>
    <property type="match status" value="1"/>
</dbReference>
<keyword evidence="2" id="KW-0813">Transport</keyword>
<accession>A0ABW1Z461</accession>
<dbReference type="EMBL" id="JBHSWA010000005">
    <property type="protein sequence ID" value="MFC6643924.1"/>
    <property type="molecule type" value="Genomic_DNA"/>
</dbReference>
<evidence type="ECO:0000256" key="3">
    <source>
        <dbReference type="ARBA" id="ARBA00022617"/>
    </source>
</evidence>
<comment type="caution">
    <text evidence="6">The sequence shown here is derived from an EMBL/GenBank/DDBJ whole genome shotgun (WGS) entry which is preliminary data.</text>
</comment>
<reference evidence="7" key="1">
    <citation type="journal article" date="2019" name="Int. J. Syst. Evol. Microbiol.">
        <title>The Global Catalogue of Microorganisms (GCM) 10K type strain sequencing project: providing services to taxonomists for standard genome sequencing and annotation.</title>
        <authorList>
            <consortium name="The Broad Institute Genomics Platform"/>
            <consortium name="The Broad Institute Genome Sequencing Center for Infectious Disease"/>
            <person name="Wu L."/>
            <person name="Ma J."/>
        </authorList>
    </citation>
    <scope>NUCLEOTIDE SEQUENCE [LARGE SCALE GENOMIC DNA]</scope>
    <source>
        <strain evidence="7">NBRC 111368</strain>
    </source>
</reference>
<keyword evidence="3" id="KW-0349">Heme</keyword>
<dbReference type="PROSITE" id="PS01213">
    <property type="entry name" value="GLOBIN_FAM_2"/>
    <property type="match status" value="1"/>
</dbReference>
<evidence type="ECO:0000256" key="5">
    <source>
        <dbReference type="ARBA" id="ARBA00023004"/>
    </source>
</evidence>
<comment type="cofactor">
    <cofactor evidence="1">
        <name>heme</name>
        <dbReference type="ChEBI" id="CHEBI:30413"/>
    </cofactor>
</comment>
<evidence type="ECO:0000256" key="2">
    <source>
        <dbReference type="ARBA" id="ARBA00022448"/>
    </source>
</evidence>
<evidence type="ECO:0000256" key="4">
    <source>
        <dbReference type="ARBA" id="ARBA00022723"/>
    </source>
</evidence>
<name>A0ABW1Z461_9RHOB</name>
<evidence type="ECO:0000313" key="6">
    <source>
        <dbReference type="EMBL" id="MFC6643924.1"/>
    </source>
</evidence>
<dbReference type="Proteomes" id="UP001596403">
    <property type="component" value="Unassembled WGS sequence"/>
</dbReference>
<dbReference type="RefSeq" id="WP_132447056.1">
    <property type="nucleotide sequence ID" value="NZ_JBHSWA010000005.1"/>
</dbReference>
<keyword evidence="4" id="KW-0479">Metal-binding</keyword>
<organism evidence="6 7">
    <name type="scientific">Sulfitobacter profundi</name>
    <dbReference type="NCBI Taxonomy" id="2679961"/>
    <lineage>
        <taxon>Bacteria</taxon>
        <taxon>Pseudomonadati</taxon>
        <taxon>Pseudomonadota</taxon>
        <taxon>Alphaproteobacteria</taxon>
        <taxon>Rhodobacterales</taxon>
        <taxon>Roseobacteraceae</taxon>
        <taxon>Sulfitobacter</taxon>
    </lineage>
</organism>
<keyword evidence="5" id="KW-0408">Iron</keyword>
<dbReference type="InterPro" id="IPR012292">
    <property type="entry name" value="Globin/Proto"/>
</dbReference>
<proteinExistence type="predicted"/>
<evidence type="ECO:0000313" key="7">
    <source>
        <dbReference type="Proteomes" id="UP001596403"/>
    </source>
</evidence>
<sequence>MSMSLAQELNTVTLFERLGGAAGVRRIVDGAIAAHMCNPIIRERFIPYEDRPEYVEEVKKHTCDFFAAGSGGPDNYRGRSMAEAHRGMNISAAEYEAASNDIMNTMTALKYDGTSRSMVHDVLRTLESVILHK</sequence>
<dbReference type="InterPro" id="IPR009050">
    <property type="entry name" value="Globin-like_sf"/>
</dbReference>
<dbReference type="Pfam" id="PF01152">
    <property type="entry name" value="Bac_globin"/>
    <property type="match status" value="1"/>
</dbReference>
<dbReference type="InterPro" id="IPR019795">
    <property type="entry name" value="Globin_bac-like_CS"/>
</dbReference>
<dbReference type="InterPro" id="IPR001486">
    <property type="entry name" value="Hemoglobin_trunc"/>
</dbReference>
<protein>
    <submittedName>
        <fullName evidence="6">Group 1 truncated hemoglobin</fullName>
    </submittedName>
</protein>
<keyword evidence="7" id="KW-1185">Reference proteome</keyword>